<dbReference type="KEGG" id="anf:AQPE_2705"/>
<gene>
    <name evidence="2" type="ORF">AQPE_2705</name>
</gene>
<evidence type="ECO:0000313" key="2">
    <source>
        <dbReference type="EMBL" id="BBE18543.1"/>
    </source>
</evidence>
<organism evidence="2 3">
    <name type="scientific">Aquipluma nitroreducens</name>
    <dbReference type="NCBI Taxonomy" id="2010828"/>
    <lineage>
        <taxon>Bacteria</taxon>
        <taxon>Pseudomonadati</taxon>
        <taxon>Bacteroidota</taxon>
        <taxon>Bacteroidia</taxon>
        <taxon>Marinilabiliales</taxon>
        <taxon>Prolixibacteraceae</taxon>
        <taxon>Aquipluma</taxon>
    </lineage>
</organism>
<feature type="chain" id="PRO_5024375935" evidence="1">
    <location>
        <begin position="25"/>
        <end position="159"/>
    </location>
</feature>
<protein>
    <submittedName>
        <fullName evidence="2">Uncharacterized protein</fullName>
    </submittedName>
</protein>
<sequence>MKTKITSLIIICTLGLVGVLNANAALSNKNSSIGAEVINVKLENLNSSEFVFNDNADATIDYRKEAQLVTKWVADLEEAKAVQKLIDEGVFGSNQKMTTCAGEAKSENPNASEFIFNEDADAAIDYRKEAQLVTKWIADREEAKVVQKLIDEGKLAENK</sequence>
<feature type="signal peptide" evidence="1">
    <location>
        <begin position="1"/>
        <end position="24"/>
    </location>
</feature>
<keyword evidence="1" id="KW-0732">Signal</keyword>
<evidence type="ECO:0000313" key="3">
    <source>
        <dbReference type="Proteomes" id="UP001193389"/>
    </source>
</evidence>
<dbReference type="AlphaFoldDB" id="A0A5K7SAD1"/>
<evidence type="ECO:0000256" key="1">
    <source>
        <dbReference type="SAM" id="SignalP"/>
    </source>
</evidence>
<keyword evidence="3" id="KW-1185">Reference proteome</keyword>
<reference evidence="2" key="1">
    <citation type="journal article" date="2020" name="Int. J. Syst. Evol. Microbiol.">
        <title>Aquipluma nitroreducens gen. nov. sp. nov., a novel facultatively anaerobic bacterium isolated from a freshwater lake.</title>
        <authorList>
            <person name="Watanabe M."/>
            <person name="Kojima H."/>
            <person name="Fukui M."/>
        </authorList>
    </citation>
    <scope>NUCLEOTIDE SEQUENCE</scope>
    <source>
        <strain evidence="2">MeG22</strain>
    </source>
</reference>
<accession>A0A5K7SAD1</accession>
<dbReference type="EMBL" id="AP018694">
    <property type="protein sequence ID" value="BBE18543.1"/>
    <property type="molecule type" value="Genomic_DNA"/>
</dbReference>
<name>A0A5K7SAD1_9BACT</name>
<proteinExistence type="predicted"/>
<dbReference type="Proteomes" id="UP001193389">
    <property type="component" value="Chromosome"/>
</dbReference>
<dbReference type="RefSeq" id="WP_318346869.1">
    <property type="nucleotide sequence ID" value="NZ_AP018694.1"/>
</dbReference>